<dbReference type="Pfam" id="PF13296">
    <property type="entry name" value="T6SS_Vgr"/>
    <property type="match status" value="1"/>
</dbReference>
<dbReference type="Gene3D" id="3.55.50.10">
    <property type="entry name" value="Baseplate protein-like domains"/>
    <property type="match status" value="1"/>
</dbReference>
<feature type="domain" description="Putative type VI secretion system Rhs element associated Vgr" evidence="4">
    <location>
        <begin position="608"/>
        <end position="716"/>
    </location>
</feature>
<accession>A0A5M8ANX6</accession>
<dbReference type="Gene3D" id="4.10.220.110">
    <property type="match status" value="1"/>
</dbReference>
<name>A0A5M8ANX6_9BURK</name>
<dbReference type="SUPFAM" id="SSF69255">
    <property type="entry name" value="gp5 N-terminal domain-like"/>
    <property type="match status" value="1"/>
</dbReference>
<evidence type="ECO:0000256" key="1">
    <source>
        <dbReference type="SAM" id="MobiDB-lite"/>
    </source>
</evidence>
<dbReference type="RefSeq" id="WP_150083022.1">
    <property type="nucleotide sequence ID" value="NZ_VWRN01000030.1"/>
</dbReference>
<evidence type="ECO:0000313" key="5">
    <source>
        <dbReference type="EMBL" id="KAA6125213.1"/>
    </source>
</evidence>
<comment type="caution">
    <text evidence="5">The sequence shown here is derived from an EMBL/GenBank/DDBJ whole genome shotgun (WGS) entry which is preliminary data.</text>
</comment>
<proteinExistence type="predicted"/>
<dbReference type="InterPro" id="IPR006531">
    <property type="entry name" value="Gp5/Vgr_OB"/>
</dbReference>
<dbReference type="InterPro" id="IPR018769">
    <property type="entry name" value="VgrG2_DUF2345"/>
</dbReference>
<dbReference type="Pfam" id="PF04717">
    <property type="entry name" value="Phage_base_V"/>
    <property type="match status" value="1"/>
</dbReference>
<dbReference type="EMBL" id="VWRN01000030">
    <property type="protein sequence ID" value="KAA6125213.1"/>
    <property type="molecule type" value="Genomic_DNA"/>
</dbReference>
<feature type="domain" description="Gp5/Type VI secretion system Vgr protein OB-fold" evidence="2">
    <location>
        <begin position="471"/>
        <end position="539"/>
    </location>
</feature>
<dbReference type="InterPro" id="IPR037026">
    <property type="entry name" value="Vgr_OB-fold_dom_sf"/>
</dbReference>
<feature type="region of interest" description="Disordered" evidence="1">
    <location>
        <begin position="549"/>
        <end position="580"/>
    </location>
</feature>
<feature type="compositionally biased region" description="Polar residues" evidence="1">
    <location>
        <begin position="563"/>
        <end position="576"/>
    </location>
</feature>
<dbReference type="Gene3D" id="2.30.110.50">
    <property type="match status" value="1"/>
</dbReference>
<dbReference type="SUPFAM" id="SSF69279">
    <property type="entry name" value="Phage tail proteins"/>
    <property type="match status" value="1"/>
</dbReference>
<evidence type="ECO:0000259" key="2">
    <source>
        <dbReference type="Pfam" id="PF04717"/>
    </source>
</evidence>
<feature type="domain" description="DUF2345" evidence="3">
    <location>
        <begin position="765"/>
        <end position="921"/>
    </location>
</feature>
<reference evidence="5 6" key="1">
    <citation type="submission" date="2019-09" db="EMBL/GenBank/DDBJ databases">
        <title>Isolation of a novel species in the genus Cupriavidus from patients with sepsis using whole genome sequencing.</title>
        <authorList>
            <person name="Kweon O.J."/>
            <person name="Lee M.-K."/>
        </authorList>
    </citation>
    <scope>NUCLEOTIDE SEQUENCE [LARGE SCALE GENOMIC DNA]</scope>
    <source>
        <strain evidence="5 6">MKL-01</strain>
    </source>
</reference>
<keyword evidence="6" id="KW-1185">Reference proteome</keyword>
<organism evidence="5 6">
    <name type="scientific">Cupriavidus cauae</name>
    <dbReference type="NCBI Taxonomy" id="2608999"/>
    <lineage>
        <taxon>Bacteria</taxon>
        <taxon>Pseudomonadati</taxon>
        <taxon>Pseudomonadota</taxon>
        <taxon>Betaproteobacteria</taxon>
        <taxon>Burkholderiales</taxon>
        <taxon>Burkholderiaceae</taxon>
        <taxon>Cupriavidus</taxon>
    </lineage>
</organism>
<evidence type="ECO:0000313" key="6">
    <source>
        <dbReference type="Proteomes" id="UP000324324"/>
    </source>
</evidence>
<gene>
    <name evidence="5" type="ORF">F1599_10465</name>
</gene>
<dbReference type="Pfam" id="PF05954">
    <property type="entry name" value="Phage_GPD"/>
    <property type="match status" value="1"/>
</dbReference>
<evidence type="ECO:0000259" key="4">
    <source>
        <dbReference type="Pfam" id="PF13296"/>
    </source>
</evidence>
<sequence length="953" mass="101188">MDHTTLIQTLFSPARRLFQLEGEGAIGELAVEAWLGREALSELSEWRIVAVSANARLPLKSLLGAKVTLWTTLADGGRIRRSGLVRKAEKLGADGSLARYRLTVVPWLWLATQQRHSQVFQNRTLADIAEQILTPYAPHAVWRYTAGAQQRIDALGSREHVSQYRETDYAFLSRLLAEAGLGFAFVEDEQAPSGHALTIFADSPQLPEGQVSSVRYHRAHSQEEADAVQQLACHSRVTVPGVAVVAWDGNGKRTLRGHAPAKLGGGAQCPEPYLSVSQSVVGDAAGAQRLAEQLMESIEARAQLFAGQGTVRTFVSGTRVAVSDCPHLPRQEDAEAAYPLLLDIVEHCGLNNLAAETRAALGQRLGPLDAALCFDTPPSAPENGPMTMGFLAPGHTVERDTPTASLRQAAEKYGYANLFRACDARRPWRPRVVDADGARLFSAPTALGVQTATVVGPQGETQPSGDAEHHVSPRGEIRVRFPWQKGEREDDRSTRWIRVAQRQAGAGMGWQWLPRIGQEVLVKFADDDIDQPIVIGALYNGQGEGGIAPTPGGKQAAAADGSVYQQGSDTAPSAQANVAGGHAPAWHGMSADPDGHRNAAALSGFKSREHGGEGANQLVFDDSDGQLRTQFATTVQHTQLNLGHLIHQQDNYRGSFRGEGFELRTDGYGAIRGKAGVLISTYRDAQSQRPVPTGDNAAGIALIRQAKSLTQALGEGAVKHQTAALLTAKDDEAPLAKLETAASGMVDSKDLDAAMQDAASGNQQTQGKVPHPSEAIVQLAGRAGLAMIAGQELQLVNGKSVGLVSGQDTNLAIGKQARLHSGQAIGIAAALEKAGEGDTGLKLIAGSEDIDVQAQHDAMKLQAKDELKVVSANMQVDFAAAKRIRVATAGGASITIEGGNITVECPGAITYKSAQRKFEGPVSGSYALPQFPRSSCKSCLLDAMRQGAPGVLV</sequence>
<dbReference type="Gene3D" id="2.40.50.230">
    <property type="entry name" value="Gp5 N-terminal domain"/>
    <property type="match status" value="1"/>
</dbReference>
<dbReference type="AlphaFoldDB" id="A0A5M8ANX6"/>
<dbReference type="Pfam" id="PF10106">
    <property type="entry name" value="DUF2345"/>
    <property type="match status" value="1"/>
</dbReference>
<dbReference type="Proteomes" id="UP000324324">
    <property type="component" value="Unassembled WGS sequence"/>
</dbReference>
<evidence type="ECO:0000259" key="3">
    <source>
        <dbReference type="Pfam" id="PF10106"/>
    </source>
</evidence>
<protein>
    <submittedName>
        <fullName evidence="5">Type VI secretion system tip protein VgrG</fullName>
    </submittedName>
</protein>
<dbReference type="InterPro" id="IPR028244">
    <property type="entry name" value="T6SS_Rhs_Vgr_dom"/>
</dbReference>